<evidence type="ECO:0000313" key="3">
    <source>
        <dbReference type="Proteomes" id="UP001178461"/>
    </source>
</evidence>
<protein>
    <submittedName>
        <fullName evidence="2">Uncharacterized protein</fullName>
    </submittedName>
</protein>
<evidence type="ECO:0000256" key="1">
    <source>
        <dbReference type="SAM" id="Phobius"/>
    </source>
</evidence>
<name>A0AA35KIM4_9SAUR</name>
<dbReference type="Proteomes" id="UP001178461">
    <property type="component" value="Chromosome 6"/>
</dbReference>
<accession>A0AA35KIM4</accession>
<reference evidence="2" key="1">
    <citation type="submission" date="2022-12" db="EMBL/GenBank/DDBJ databases">
        <authorList>
            <person name="Alioto T."/>
            <person name="Alioto T."/>
            <person name="Gomez Garrido J."/>
        </authorList>
    </citation>
    <scope>NUCLEOTIDE SEQUENCE</scope>
</reference>
<keyword evidence="1" id="KW-1133">Transmembrane helix</keyword>
<organism evidence="2 3">
    <name type="scientific">Podarcis lilfordi</name>
    <name type="common">Lilford's wall lizard</name>
    <dbReference type="NCBI Taxonomy" id="74358"/>
    <lineage>
        <taxon>Eukaryota</taxon>
        <taxon>Metazoa</taxon>
        <taxon>Chordata</taxon>
        <taxon>Craniata</taxon>
        <taxon>Vertebrata</taxon>
        <taxon>Euteleostomi</taxon>
        <taxon>Lepidosauria</taxon>
        <taxon>Squamata</taxon>
        <taxon>Bifurcata</taxon>
        <taxon>Unidentata</taxon>
        <taxon>Episquamata</taxon>
        <taxon>Laterata</taxon>
        <taxon>Lacertibaenia</taxon>
        <taxon>Lacertidae</taxon>
        <taxon>Podarcis</taxon>
    </lineage>
</organism>
<proteinExistence type="predicted"/>
<feature type="transmembrane region" description="Helical" evidence="1">
    <location>
        <begin position="53"/>
        <end position="78"/>
    </location>
</feature>
<keyword evidence="1" id="KW-0812">Transmembrane</keyword>
<gene>
    <name evidence="2" type="ORF">PODLI_1B019891</name>
</gene>
<evidence type="ECO:0000313" key="2">
    <source>
        <dbReference type="EMBL" id="CAI5777989.1"/>
    </source>
</evidence>
<dbReference type="AlphaFoldDB" id="A0AA35KIM4"/>
<sequence length="100" mass="11251">MQGRTSEIICVSVSELSRGKRGVCGCTVKQLLHYLSQVYCNIYNPVVLFVAKAWMLALDNIILAALFIKCITCFLQLLDLSTLKHIKSLLDLRKTVYGEL</sequence>
<keyword evidence="3" id="KW-1185">Reference proteome</keyword>
<keyword evidence="1" id="KW-0472">Membrane</keyword>
<dbReference type="EMBL" id="OX395131">
    <property type="protein sequence ID" value="CAI5777989.1"/>
    <property type="molecule type" value="Genomic_DNA"/>
</dbReference>